<keyword evidence="2" id="KW-1185">Reference proteome</keyword>
<dbReference type="InterPro" id="IPR053714">
    <property type="entry name" value="Iso_Racemase_Enz_sf"/>
</dbReference>
<dbReference type="PROSITE" id="PS00924">
    <property type="entry name" value="ASP_GLU_RACEMASE_2"/>
    <property type="match status" value="1"/>
</dbReference>
<dbReference type="PIRSF" id="PIRSF015736">
    <property type="entry name" value="MI"/>
    <property type="match status" value="1"/>
</dbReference>
<dbReference type="STRING" id="311180.SAMN04488050_102397"/>
<dbReference type="GO" id="GO:0016853">
    <property type="term" value="F:isomerase activity"/>
    <property type="evidence" value="ECO:0007669"/>
    <property type="project" value="UniProtKB-KW"/>
</dbReference>
<dbReference type="InterPro" id="IPR026286">
    <property type="entry name" value="MaiA/AMDase"/>
</dbReference>
<evidence type="ECO:0000313" key="2">
    <source>
        <dbReference type="Proteomes" id="UP000199392"/>
    </source>
</evidence>
<dbReference type="EMBL" id="FOZW01000002">
    <property type="protein sequence ID" value="SFS56618.1"/>
    <property type="molecule type" value="Genomic_DNA"/>
</dbReference>
<dbReference type="PANTHER" id="PTHR40267">
    <property type="entry name" value="BLR3294 PROTEIN"/>
    <property type="match status" value="1"/>
</dbReference>
<dbReference type="RefSeq" id="WP_092419963.1">
    <property type="nucleotide sequence ID" value="NZ_FNCL01000001.1"/>
</dbReference>
<organism evidence="1 2">
    <name type="scientific">Alloyangia pacifica</name>
    <dbReference type="NCBI Taxonomy" id="311180"/>
    <lineage>
        <taxon>Bacteria</taxon>
        <taxon>Pseudomonadati</taxon>
        <taxon>Pseudomonadota</taxon>
        <taxon>Alphaproteobacteria</taxon>
        <taxon>Rhodobacterales</taxon>
        <taxon>Roseobacteraceae</taxon>
        <taxon>Alloyangia</taxon>
    </lineage>
</organism>
<name>A0A1I6QWH5_9RHOB</name>
<keyword evidence="1" id="KW-0413">Isomerase</keyword>
<dbReference type="Proteomes" id="UP000199392">
    <property type="component" value="Unassembled WGS sequence"/>
</dbReference>
<dbReference type="OrthoDB" id="9816064at2"/>
<evidence type="ECO:0000313" key="1">
    <source>
        <dbReference type="EMBL" id="SFS56618.1"/>
    </source>
</evidence>
<protein>
    <submittedName>
        <fullName evidence="1">Maleate isomerase</fullName>
    </submittedName>
</protein>
<dbReference type="AlphaFoldDB" id="A0A1I6QWH5"/>
<dbReference type="PANTHER" id="PTHR40267:SF1">
    <property type="entry name" value="BLR3294 PROTEIN"/>
    <property type="match status" value="1"/>
</dbReference>
<gene>
    <name evidence="1" type="ORF">SAMN04488050_102397</name>
</gene>
<accession>A0A1I6QWH5</accession>
<proteinExistence type="predicted"/>
<dbReference type="InterPro" id="IPR033134">
    <property type="entry name" value="Asp/Glu_racemase_AS_2"/>
</dbReference>
<sequence length="252" mass="26218">MTLPLSTTTPARAFGHRARLGIVVPPTNTVNEAEWARMVPEGVTFHSHRMRLHGGLDTPEGLAALHDDLDQAIAMLTPAGVDVVAYACTAGSTVTPAQSLPEALTARNGVPVVTTAAAVVDALRAVGARKISVATPYHEALNQHEAHFLHDHGFEVLGIRGLGIGAGGPSEFPRIARTTLAEVRAHVLETVTPGSEAVLLACTDFPTLPLITELEQELGIPVISSNTATLRAALLAAGLQARSASPAGRLLA</sequence>
<reference evidence="2" key="1">
    <citation type="submission" date="2016-10" db="EMBL/GenBank/DDBJ databases">
        <authorList>
            <person name="Varghese N."/>
            <person name="Submissions S."/>
        </authorList>
    </citation>
    <scope>NUCLEOTIDE SEQUENCE [LARGE SCALE GENOMIC DNA]</scope>
    <source>
        <strain evidence="2">DSM 26894</strain>
    </source>
</reference>
<dbReference type="Gene3D" id="3.40.50.12500">
    <property type="match status" value="1"/>
</dbReference>
<dbReference type="Pfam" id="PF17645">
    <property type="entry name" value="Amdase"/>
    <property type="match status" value="1"/>
</dbReference>